<organism evidence="2 3">
    <name type="scientific">Goodea atripinnis</name>
    <dbReference type="NCBI Taxonomy" id="208336"/>
    <lineage>
        <taxon>Eukaryota</taxon>
        <taxon>Metazoa</taxon>
        <taxon>Chordata</taxon>
        <taxon>Craniata</taxon>
        <taxon>Vertebrata</taxon>
        <taxon>Euteleostomi</taxon>
        <taxon>Actinopterygii</taxon>
        <taxon>Neopterygii</taxon>
        <taxon>Teleostei</taxon>
        <taxon>Neoteleostei</taxon>
        <taxon>Acanthomorphata</taxon>
        <taxon>Ovalentaria</taxon>
        <taxon>Atherinomorphae</taxon>
        <taxon>Cyprinodontiformes</taxon>
        <taxon>Goodeidae</taxon>
        <taxon>Goodea</taxon>
    </lineage>
</organism>
<dbReference type="EMBL" id="JAHRIO010074224">
    <property type="protein sequence ID" value="MEQ2183107.1"/>
    <property type="molecule type" value="Genomic_DNA"/>
</dbReference>
<proteinExistence type="predicted"/>
<protein>
    <submittedName>
        <fullName evidence="2">Uncharacterized protein</fullName>
    </submittedName>
</protein>
<reference evidence="2 3" key="1">
    <citation type="submission" date="2021-06" db="EMBL/GenBank/DDBJ databases">
        <authorList>
            <person name="Palmer J.M."/>
        </authorList>
    </citation>
    <scope>NUCLEOTIDE SEQUENCE [LARGE SCALE GENOMIC DNA]</scope>
    <source>
        <strain evidence="2 3">GA_2019</strain>
        <tissue evidence="2">Muscle</tissue>
    </source>
</reference>
<keyword evidence="3" id="KW-1185">Reference proteome</keyword>
<evidence type="ECO:0000256" key="1">
    <source>
        <dbReference type="SAM" id="MobiDB-lite"/>
    </source>
</evidence>
<comment type="caution">
    <text evidence="2">The sequence shown here is derived from an EMBL/GenBank/DDBJ whole genome shotgun (WGS) entry which is preliminary data.</text>
</comment>
<accession>A0ABV0PI02</accession>
<evidence type="ECO:0000313" key="3">
    <source>
        <dbReference type="Proteomes" id="UP001476798"/>
    </source>
</evidence>
<evidence type="ECO:0000313" key="2">
    <source>
        <dbReference type="EMBL" id="MEQ2183107.1"/>
    </source>
</evidence>
<feature type="non-terminal residue" evidence="2">
    <location>
        <position position="1"/>
    </location>
</feature>
<name>A0ABV0PI02_9TELE</name>
<feature type="non-terminal residue" evidence="2">
    <location>
        <position position="98"/>
    </location>
</feature>
<dbReference type="Proteomes" id="UP001476798">
    <property type="component" value="Unassembled WGS sequence"/>
</dbReference>
<feature type="region of interest" description="Disordered" evidence="1">
    <location>
        <begin position="78"/>
        <end position="98"/>
    </location>
</feature>
<gene>
    <name evidence="2" type="ORF">GOODEAATRI_029235</name>
</gene>
<sequence length="98" mass="10912">TIKQMVAKKYEEEQERVKMEVQQAVAVSLTAEMWTSVNMEAYLALTSTFVDPRFKSLGFRSSSKCNEAIGRLRSECGSIIGRPNEPKPGLSSQHTVST</sequence>